<comment type="subcellular location">
    <subcellularLocation>
        <location evidence="1">Secreted</location>
    </subcellularLocation>
</comment>
<feature type="signal peptide" evidence="7">
    <location>
        <begin position="1"/>
        <end position="19"/>
    </location>
</feature>
<dbReference type="STRING" id="4533.J3NAE4"/>
<protein>
    <recommendedName>
        <fullName evidence="8">GH18 domain-containing protein</fullName>
    </recommendedName>
</protein>
<dbReference type="GO" id="GO:0005576">
    <property type="term" value="C:extracellular region"/>
    <property type="evidence" value="ECO:0007669"/>
    <property type="project" value="UniProtKB-SubCell"/>
</dbReference>
<dbReference type="InterPro" id="IPR050542">
    <property type="entry name" value="Glycosyl_Hydrlase18_Chitinase"/>
</dbReference>
<dbReference type="FunFam" id="3.20.20.80:FF:000044">
    <property type="entry name" value="Chitinase III C10701-rice"/>
    <property type="match status" value="1"/>
</dbReference>
<dbReference type="InterPro" id="IPR045321">
    <property type="entry name" value="Cts1-like"/>
</dbReference>
<evidence type="ECO:0000256" key="7">
    <source>
        <dbReference type="SAM" id="SignalP"/>
    </source>
</evidence>
<dbReference type="SUPFAM" id="SSF51445">
    <property type="entry name" value="(Trans)glycosidases"/>
    <property type="match status" value="1"/>
</dbReference>
<dbReference type="eggNOG" id="KOG4701">
    <property type="taxonomic scope" value="Eukaryota"/>
</dbReference>
<keyword evidence="10" id="KW-1185">Reference proteome</keyword>
<dbReference type="InterPro" id="IPR017853">
    <property type="entry name" value="GH"/>
</dbReference>
<keyword evidence="3 7" id="KW-0732">Signal</keyword>
<dbReference type="OMA" id="YGSWLGW"/>
<feature type="chain" id="PRO_5003774533" description="GH18 domain-containing protein" evidence="7">
    <location>
        <begin position="20"/>
        <end position="291"/>
    </location>
</feature>
<dbReference type="PROSITE" id="PS51910">
    <property type="entry name" value="GH18_2"/>
    <property type="match status" value="1"/>
</dbReference>
<dbReference type="AlphaFoldDB" id="J3NAE4"/>
<dbReference type="Gramene" id="OB11G27800.1">
    <property type="protein sequence ID" value="OB11G27800.1"/>
    <property type="gene ID" value="OB11G27800"/>
</dbReference>
<evidence type="ECO:0000256" key="1">
    <source>
        <dbReference type="ARBA" id="ARBA00004613"/>
    </source>
</evidence>
<dbReference type="PANTHER" id="PTHR45708">
    <property type="entry name" value="ENDOCHITINASE"/>
    <property type="match status" value="1"/>
</dbReference>
<dbReference type="GO" id="GO:0050832">
    <property type="term" value="P:defense response to fungus"/>
    <property type="evidence" value="ECO:0007669"/>
    <property type="project" value="UniProtKB-ARBA"/>
</dbReference>
<accession>J3NAE4</accession>
<evidence type="ECO:0000313" key="9">
    <source>
        <dbReference type="EnsemblPlants" id="OB11G27800.1"/>
    </source>
</evidence>
<dbReference type="GO" id="GO:0005975">
    <property type="term" value="P:carbohydrate metabolic process"/>
    <property type="evidence" value="ECO:0007669"/>
    <property type="project" value="InterPro"/>
</dbReference>
<evidence type="ECO:0000256" key="4">
    <source>
        <dbReference type="ARBA" id="ARBA00022821"/>
    </source>
</evidence>
<keyword evidence="2" id="KW-0964">Secreted</keyword>
<dbReference type="GO" id="GO:0004568">
    <property type="term" value="F:chitinase activity"/>
    <property type="evidence" value="ECO:0007669"/>
    <property type="project" value="TreeGrafter"/>
</dbReference>
<feature type="domain" description="GH18" evidence="8">
    <location>
        <begin position="23"/>
        <end position="291"/>
    </location>
</feature>
<evidence type="ECO:0000259" key="8">
    <source>
        <dbReference type="PROSITE" id="PS51910"/>
    </source>
</evidence>
<gene>
    <name evidence="9" type="primary">LOC102703170</name>
</gene>
<dbReference type="Pfam" id="PF00704">
    <property type="entry name" value="Glyco_hydro_18"/>
    <property type="match status" value="1"/>
</dbReference>
<name>J3NAE4_ORYBR</name>
<keyword evidence="5" id="KW-1015">Disulfide bond</keyword>
<evidence type="ECO:0000256" key="2">
    <source>
        <dbReference type="ARBA" id="ARBA00022525"/>
    </source>
</evidence>
<dbReference type="EnsemblPlants" id="OB11G27800.1">
    <property type="protein sequence ID" value="OB11G27800.1"/>
    <property type="gene ID" value="OB11G27800"/>
</dbReference>
<organism evidence="9">
    <name type="scientific">Oryza brachyantha</name>
    <name type="common">malo sina</name>
    <dbReference type="NCBI Taxonomy" id="4533"/>
    <lineage>
        <taxon>Eukaryota</taxon>
        <taxon>Viridiplantae</taxon>
        <taxon>Streptophyta</taxon>
        <taxon>Embryophyta</taxon>
        <taxon>Tracheophyta</taxon>
        <taxon>Spermatophyta</taxon>
        <taxon>Magnoliopsida</taxon>
        <taxon>Liliopsida</taxon>
        <taxon>Poales</taxon>
        <taxon>Poaceae</taxon>
        <taxon>BOP clade</taxon>
        <taxon>Oryzoideae</taxon>
        <taxon>Oryzeae</taxon>
        <taxon>Oryzinae</taxon>
        <taxon>Oryza</taxon>
    </lineage>
</organism>
<reference evidence="9" key="2">
    <citation type="submission" date="2013-04" db="UniProtKB">
        <authorList>
            <consortium name="EnsemblPlants"/>
        </authorList>
    </citation>
    <scope>IDENTIFICATION</scope>
</reference>
<dbReference type="HOGENOM" id="CLU_007818_0_0_1"/>
<dbReference type="Gene3D" id="3.20.20.80">
    <property type="entry name" value="Glycosidases"/>
    <property type="match status" value="1"/>
</dbReference>
<dbReference type="PANTHER" id="PTHR45708:SF59">
    <property type="entry name" value="OS11G0701900 PROTEIN"/>
    <property type="match status" value="1"/>
</dbReference>
<proteinExistence type="inferred from homology"/>
<evidence type="ECO:0000313" key="10">
    <source>
        <dbReference type="Proteomes" id="UP000006038"/>
    </source>
</evidence>
<evidence type="ECO:0000256" key="5">
    <source>
        <dbReference type="ARBA" id="ARBA00023157"/>
    </source>
</evidence>
<reference evidence="9" key="1">
    <citation type="journal article" date="2013" name="Nat. Commun.">
        <title>Whole-genome sequencing of Oryza brachyantha reveals mechanisms underlying Oryza genome evolution.</title>
        <authorList>
            <person name="Chen J."/>
            <person name="Huang Q."/>
            <person name="Gao D."/>
            <person name="Wang J."/>
            <person name="Lang Y."/>
            <person name="Liu T."/>
            <person name="Li B."/>
            <person name="Bai Z."/>
            <person name="Luis Goicoechea J."/>
            <person name="Liang C."/>
            <person name="Chen C."/>
            <person name="Zhang W."/>
            <person name="Sun S."/>
            <person name="Liao Y."/>
            <person name="Zhang X."/>
            <person name="Yang L."/>
            <person name="Song C."/>
            <person name="Wang M."/>
            <person name="Shi J."/>
            <person name="Liu G."/>
            <person name="Liu J."/>
            <person name="Zhou H."/>
            <person name="Zhou W."/>
            <person name="Yu Q."/>
            <person name="An N."/>
            <person name="Chen Y."/>
            <person name="Cai Q."/>
            <person name="Wang B."/>
            <person name="Liu B."/>
            <person name="Min J."/>
            <person name="Huang Y."/>
            <person name="Wu H."/>
            <person name="Li Z."/>
            <person name="Zhang Y."/>
            <person name="Yin Y."/>
            <person name="Song W."/>
            <person name="Jiang J."/>
            <person name="Jackson S.A."/>
            <person name="Wing R.A."/>
            <person name="Wang J."/>
            <person name="Chen M."/>
        </authorList>
    </citation>
    <scope>NUCLEOTIDE SEQUENCE [LARGE SCALE GENOMIC DNA]</scope>
    <source>
        <strain evidence="9">cv. IRGC 101232</strain>
    </source>
</reference>
<evidence type="ECO:0000256" key="3">
    <source>
        <dbReference type="ARBA" id="ARBA00022729"/>
    </source>
</evidence>
<dbReference type="GO" id="GO:0004857">
    <property type="term" value="F:enzyme inhibitor activity"/>
    <property type="evidence" value="ECO:0007669"/>
    <property type="project" value="UniProtKB-ARBA"/>
</dbReference>
<dbReference type="CDD" id="cd02877">
    <property type="entry name" value="GH18_hevamine_XipI_class_III"/>
    <property type="match status" value="1"/>
</dbReference>
<dbReference type="Proteomes" id="UP000006038">
    <property type="component" value="Chromosome 11"/>
</dbReference>
<sequence>MPLLFVAVLFILLAAPAAARKTGELAVFWGRNKDEGTLREACDTGIYTTVIISFFSVFGHGNYWTDLSGHAVAGVGADIKHCQHAKNVTVLLSVGGDGDQYSLPTPKTAEDVAGHLWDAYLGGGRKGVFRPFGDAVLDGIDLYIDHGGSANYDELAMHLSRHRGGVTVLLTATVRCMDGQETSAEAALATGLVRRLHVRFYGDRSCSYDSSERRPFYGSWLGWAERYTNASVYVGLPAARDAASDGWISPASLALDALPLVQGTANYGGVMLWNRHFDRSSHYGLTIKPMV</sequence>
<keyword evidence="4" id="KW-0611">Plant defense</keyword>
<comment type="similarity">
    <text evidence="6">Belongs to the glycosyl hydrolase 18 family. Xylanase inhibitor subfamily.</text>
</comment>
<evidence type="ECO:0000256" key="6">
    <source>
        <dbReference type="ARBA" id="ARBA00061481"/>
    </source>
</evidence>
<dbReference type="InterPro" id="IPR001223">
    <property type="entry name" value="Glyco_hydro18_cat"/>
</dbReference>